<name>A0ABV9TT94_9ACTN</name>
<evidence type="ECO:0000313" key="2">
    <source>
        <dbReference type="EMBL" id="MFC4906854.1"/>
    </source>
</evidence>
<dbReference type="Pfam" id="PF08388">
    <property type="entry name" value="GIIM"/>
    <property type="match status" value="1"/>
</dbReference>
<protein>
    <submittedName>
        <fullName evidence="2">Group II intron maturase-specific domain-containing protein</fullName>
    </submittedName>
</protein>
<proteinExistence type="predicted"/>
<reference evidence="3" key="1">
    <citation type="journal article" date="2019" name="Int. J. Syst. Evol. Microbiol.">
        <title>The Global Catalogue of Microorganisms (GCM) 10K type strain sequencing project: providing services to taxonomists for standard genome sequencing and annotation.</title>
        <authorList>
            <consortium name="The Broad Institute Genomics Platform"/>
            <consortium name="The Broad Institute Genome Sequencing Center for Infectious Disease"/>
            <person name="Wu L."/>
            <person name="Ma J."/>
        </authorList>
    </citation>
    <scope>NUCLEOTIDE SEQUENCE [LARGE SCALE GENOMIC DNA]</scope>
    <source>
        <strain evidence="3">KLKA75</strain>
    </source>
</reference>
<sequence>MRKRGTDKWHVYTFIADKPVESLKRKIKALTQRLSHLDYRIALIRINQILRGWANYFKHAVAKHTLQRLHTFVWWRMIRWVMQRHRMTWTAIQRWLRDPQGHWKPIELDGITLFDLGRVTITRHRYRGLLGIPSPWPDA</sequence>
<dbReference type="RefSeq" id="WP_378253752.1">
    <property type="nucleotide sequence ID" value="NZ_JBHSIT010000002.1"/>
</dbReference>
<evidence type="ECO:0000313" key="3">
    <source>
        <dbReference type="Proteomes" id="UP001595872"/>
    </source>
</evidence>
<dbReference type="Proteomes" id="UP001595872">
    <property type="component" value="Unassembled WGS sequence"/>
</dbReference>
<gene>
    <name evidence="2" type="ORF">ACFPCY_05950</name>
</gene>
<comment type="caution">
    <text evidence="2">The sequence shown here is derived from an EMBL/GenBank/DDBJ whole genome shotgun (WGS) entry which is preliminary data.</text>
</comment>
<dbReference type="InterPro" id="IPR013597">
    <property type="entry name" value="Mat_intron_G2"/>
</dbReference>
<keyword evidence="3" id="KW-1185">Reference proteome</keyword>
<feature type="domain" description="Group II intron maturase-specific" evidence="1">
    <location>
        <begin position="21"/>
        <end position="90"/>
    </location>
</feature>
<organism evidence="2 3">
    <name type="scientific">Actinomadura gamaensis</name>
    <dbReference type="NCBI Taxonomy" id="1763541"/>
    <lineage>
        <taxon>Bacteria</taxon>
        <taxon>Bacillati</taxon>
        <taxon>Actinomycetota</taxon>
        <taxon>Actinomycetes</taxon>
        <taxon>Streptosporangiales</taxon>
        <taxon>Thermomonosporaceae</taxon>
        <taxon>Actinomadura</taxon>
    </lineage>
</organism>
<evidence type="ECO:0000259" key="1">
    <source>
        <dbReference type="Pfam" id="PF08388"/>
    </source>
</evidence>
<accession>A0ABV9TT94</accession>
<dbReference type="EMBL" id="JBHSIT010000002">
    <property type="protein sequence ID" value="MFC4906854.1"/>
    <property type="molecule type" value="Genomic_DNA"/>
</dbReference>